<organism evidence="7 8">
    <name type="scientific">Fulvivirga sedimenti</name>
    <dbReference type="NCBI Taxonomy" id="2879465"/>
    <lineage>
        <taxon>Bacteria</taxon>
        <taxon>Pseudomonadati</taxon>
        <taxon>Bacteroidota</taxon>
        <taxon>Cytophagia</taxon>
        <taxon>Cytophagales</taxon>
        <taxon>Fulvivirgaceae</taxon>
        <taxon>Fulvivirga</taxon>
    </lineage>
</organism>
<dbReference type="Gene3D" id="3.40.710.10">
    <property type="entry name" value="DD-peptidase/beta-lactamase superfamily"/>
    <property type="match status" value="1"/>
</dbReference>
<dbReference type="Proteomes" id="UP001139409">
    <property type="component" value="Unassembled WGS sequence"/>
</dbReference>
<dbReference type="InterPro" id="IPR021860">
    <property type="entry name" value="Peptidase_S12_Pab87-rel_C"/>
</dbReference>
<dbReference type="Gene3D" id="2.40.128.600">
    <property type="match status" value="1"/>
</dbReference>
<keyword evidence="8" id="KW-1185">Reference proteome</keyword>
<protein>
    <submittedName>
        <fullName evidence="7">Serine hydrolase</fullName>
    </submittedName>
</protein>
<name>A0A9X1HV57_9BACT</name>
<sequence length="599" mass="67203">MKSVRLLLLLFLIPSIAFTQATDKRLKGIEKELNELLGNWKAPGFAVAVVEGNEVIYSNGFGQRDIEKGLPVTANTLFAIGSCSKSFTSALLGILRSETELTFDDPPGKYIDGLKFYNNEMNDQITIRDLMCHRTGLPRHDYSWYFFPTDNRDSLMARIEFQEPTFGVREQWQYNNFMFLAQGVIAEEVTGKSWEDNIRERFFKPLGMNTAAVDIKEMTSRADYATGYELKNDEVIRSMDYYEIRGMAPAGSINSSVNEMTAWLKVWINGGKFNGKEIIPADYAQEAMSSQMVVTAGLPSAELPDAFLANYGYGWFLSSYRGHYRVEHGGNIDGFSASTSFFPSDSLGIVVLTNQNGSPIPGIVRNLVADRMLGLNKINWSDRLKKQRDEQIAAQQETVKSTSSNRKENTQLSHPITDYTGSFENPAAGKIRVTFRNDSLFANSNDASLWLEHYHYDVFEPHFINKYGVDTTSSLLRVVYQTDASGDISGFTLNIEPTLDPILFKRAIEAVDITEGELQKYTGEYELGGMVARFFTKDDELHLIVPNQPEYTLIPTGDDSFAIKGLDGFKVKFTANDSGKITEAVFTQPNGVFAAKRKE</sequence>
<keyword evidence="7" id="KW-0378">Hydrolase</keyword>
<dbReference type="RefSeq" id="WP_225698431.1">
    <property type="nucleotide sequence ID" value="NZ_JAIXNE010000002.1"/>
</dbReference>
<feature type="chain" id="PRO_5041114891" evidence="2">
    <location>
        <begin position="22"/>
        <end position="599"/>
    </location>
</feature>
<gene>
    <name evidence="5" type="ORF">LDX50_10635</name>
    <name evidence="6" type="ORF">LDX50_16605</name>
    <name evidence="7" type="ORF">LDX50_22325</name>
</gene>
<evidence type="ECO:0000256" key="1">
    <source>
        <dbReference type="SAM" id="MobiDB-lite"/>
    </source>
</evidence>
<feature type="domain" description="Beta-lactamase-related" evidence="3">
    <location>
        <begin position="39"/>
        <end position="359"/>
    </location>
</feature>
<comment type="caution">
    <text evidence="7">The sequence shown here is derived from an EMBL/GenBank/DDBJ whole genome shotgun (WGS) entry which is preliminary data.</text>
</comment>
<dbReference type="PANTHER" id="PTHR46825">
    <property type="entry name" value="D-ALANYL-D-ALANINE-CARBOXYPEPTIDASE/ENDOPEPTIDASE AMPH"/>
    <property type="match status" value="1"/>
</dbReference>
<accession>A0A9X1HV57</accession>
<dbReference type="InterPro" id="IPR050491">
    <property type="entry name" value="AmpC-like"/>
</dbReference>
<dbReference type="AlphaFoldDB" id="A0A9X1HV57"/>
<keyword evidence="2" id="KW-0732">Signal</keyword>
<dbReference type="EMBL" id="JAIXNE010000002">
    <property type="protein sequence ID" value="MCA6075328.1"/>
    <property type="molecule type" value="Genomic_DNA"/>
</dbReference>
<dbReference type="EMBL" id="JAIXNE010000004">
    <property type="protein sequence ID" value="MCA6077633.1"/>
    <property type="molecule type" value="Genomic_DNA"/>
</dbReference>
<evidence type="ECO:0000313" key="6">
    <source>
        <dbReference type="EMBL" id="MCA6076505.1"/>
    </source>
</evidence>
<dbReference type="PANTHER" id="PTHR46825:SF15">
    <property type="entry name" value="BETA-LACTAMASE-RELATED DOMAIN-CONTAINING PROTEIN"/>
    <property type="match status" value="1"/>
</dbReference>
<dbReference type="InterPro" id="IPR001466">
    <property type="entry name" value="Beta-lactam-related"/>
</dbReference>
<evidence type="ECO:0000256" key="2">
    <source>
        <dbReference type="SAM" id="SignalP"/>
    </source>
</evidence>
<dbReference type="InterPro" id="IPR012338">
    <property type="entry name" value="Beta-lactam/transpept-like"/>
</dbReference>
<evidence type="ECO:0000259" key="4">
    <source>
        <dbReference type="Pfam" id="PF11954"/>
    </source>
</evidence>
<dbReference type="EMBL" id="JAIXNE010000003">
    <property type="protein sequence ID" value="MCA6076505.1"/>
    <property type="molecule type" value="Genomic_DNA"/>
</dbReference>
<dbReference type="Pfam" id="PF11954">
    <property type="entry name" value="DUF3471"/>
    <property type="match status" value="1"/>
</dbReference>
<proteinExistence type="predicted"/>
<reference evidence="7" key="1">
    <citation type="submission" date="2021-09" db="EMBL/GenBank/DDBJ databases">
        <title>Fulvivirga sp. isolated from coastal sediment.</title>
        <authorList>
            <person name="Yu H."/>
        </authorList>
    </citation>
    <scope>NUCLEOTIDE SEQUENCE</scope>
    <source>
        <strain evidence="7">1062</strain>
    </source>
</reference>
<evidence type="ECO:0000313" key="7">
    <source>
        <dbReference type="EMBL" id="MCA6077633.1"/>
    </source>
</evidence>
<dbReference type="SUPFAM" id="SSF56601">
    <property type="entry name" value="beta-lactamase/transpeptidase-like"/>
    <property type="match status" value="1"/>
</dbReference>
<evidence type="ECO:0000259" key="3">
    <source>
        <dbReference type="Pfam" id="PF00144"/>
    </source>
</evidence>
<feature type="region of interest" description="Disordered" evidence="1">
    <location>
        <begin position="395"/>
        <end position="419"/>
    </location>
</feature>
<dbReference type="Pfam" id="PF00144">
    <property type="entry name" value="Beta-lactamase"/>
    <property type="match status" value="1"/>
</dbReference>
<evidence type="ECO:0000313" key="8">
    <source>
        <dbReference type="Proteomes" id="UP001139409"/>
    </source>
</evidence>
<feature type="domain" description="Peptidase S12 Pab87-related C-terminal" evidence="4">
    <location>
        <begin position="406"/>
        <end position="500"/>
    </location>
</feature>
<feature type="signal peptide" evidence="2">
    <location>
        <begin position="1"/>
        <end position="21"/>
    </location>
</feature>
<dbReference type="GO" id="GO:0016787">
    <property type="term" value="F:hydrolase activity"/>
    <property type="evidence" value="ECO:0007669"/>
    <property type="project" value="UniProtKB-KW"/>
</dbReference>
<evidence type="ECO:0000313" key="5">
    <source>
        <dbReference type="EMBL" id="MCA6075328.1"/>
    </source>
</evidence>